<dbReference type="SUPFAM" id="SSF56281">
    <property type="entry name" value="Metallo-hydrolase/oxidoreductase"/>
    <property type="match status" value="1"/>
</dbReference>
<comment type="similarity">
    <text evidence="1">Belongs to the metallo-beta-lactamase superfamily.</text>
</comment>
<proteinExistence type="inferred from homology"/>
<dbReference type="PANTHER" id="PTHR42978">
    <property type="entry name" value="QUORUM-QUENCHING LACTONASE YTNP-RELATED-RELATED"/>
    <property type="match status" value="1"/>
</dbReference>
<dbReference type="GO" id="GO:0046872">
    <property type="term" value="F:metal ion binding"/>
    <property type="evidence" value="ECO:0007669"/>
    <property type="project" value="UniProtKB-KW"/>
</dbReference>
<evidence type="ECO:0000256" key="1">
    <source>
        <dbReference type="ARBA" id="ARBA00007749"/>
    </source>
</evidence>
<dbReference type="Pfam" id="PF00753">
    <property type="entry name" value="Lactamase_B"/>
    <property type="match status" value="1"/>
</dbReference>
<reference evidence="6" key="1">
    <citation type="journal article" date="2003" name="Mol. Microbiol.">
        <title>Acidobacteria form a coherent but highly diverse group within the bacterial domain: evidence from environmental genomics.</title>
        <authorList>
            <person name="Quaiser A."/>
            <person name="Ochsenreiter T."/>
            <person name="Lanz C."/>
            <person name="Schuster S.C."/>
            <person name="Treusch A.H."/>
            <person name="Eck J."/>
            <person name="Schleper C."/>
        </authorList>
    </citation>
    <scope>NUCLEOTIDE SEQUENCE</scope>
</reference>
<accession>Q7X301</accession>
<evidence type="ECO:0000259" key="5">
    <source>
        <dbReference type="SMART" id="SM00849"/>
    </source>
</evidence>
<keyword evidence="2" id="KW-0479">Metal-binding</keyword>
<dbReference type="AlphaFoldDB" id="Q7X301"/>
<dbReference type="Gene3D" id="3.60.15.10">
    <property type="entry name" value="Ribonuclease Z/Hydroxyacylglutathione hydrolase-like"/>
    <property type="match status" value="1"/>
</dbReference>
<dbReference type="GO" id="GO:0016787">
    <property type="term" value="F:hydrolase activity"/>
    <property type="evidence" value="ECO:0007669"/>
    <property type="project" value="UniProtKB-KW"/>
</dbReference>
<evidence type="ECO:0000256" key="2">
    <source>
        <dbReference type="ARBA" id="ARBA00022723"/>
    </source>
</evidence>
<dbReference type="EMBL" id="AY281355">
    <property type="protein sequence ID" value="AAP58563.1"/>
    <property type="molecule type" value="Genomic_DNA"/>
</dbReference>
<dbReference type="InterPro" id="IPR001279">
    <property type="entry name" value="Metallo-B-lactamas"/>
</dbReference>
<dbReference type="PANTHER" id="PTHR42978:SF6">
    <property type="entry name" value="QUORUM-QUENCHING LACTONASE YTNP-RELATED"/>
    <property type="match status" value="1"/>
</dbReference>
<dbReference type="CDD" id="cd16281">
    <property type="entry name" value="metallo-hydrolase-like_MBL-fold"/>
    <property type="match status" value="1"/>
</dbReference>
<feature type="domain" description="Metallo-beta-lactamase" evidence="5">
    <location>
        <begin position="37"/>
        <end position="241"/>
    </location>
</feature>
<sequence length="273" mass="31066">MPDTEFRLDGGAMFGVVPRTLWSKVCPPDDQNRIRMNMNCVFIDTGSQRVLIETGIGEKWSAKHQAMYGITREKSLAQSLREIAKVEPEDITIVVNTHLHFDHAGGNTKTGEDGKVVPAFPNARYLVSRAELQNAENPSERDRASYLPDNWLPLIETGQLEARESEYEVVPGLRMETQSGHNRSMQCWRLEQGGETIFGFADLVPMRAHVSFPWIMGYDLFPLETLEAKKKLLPQAAREGWGCFFYHDPEQPLCRLVEEEDKLKPVAFEVEEN</sequence>
<dbReference type="InterPro" id="IPR036866">
    <property type="entry name" value="RibonucZ/Hydroxyglut_hydro"/>
</dbReference>
<protein>
    <submittedName>
        <fullName evidence="6">Putative zinc dependent hydrolase</fullName>
    </submittedName>
</protein>
<keyword evidence="4" id="KW-0862">Zinc</keyword>
<keyword evidence="3 6" id="KW-0378">Hydrolase</keyword>
<evidence type="ECO:0000256" key="3">
    <source>
        <dbReference type="ARBA" id="ARBA00022801"/>
    </source>
</evidence>
<evidence type="ECO:0000313" key="6">
    <source>
        <dbReference type="EMBL" id="AAP58563.1"/>
    </source>
</evidence>
<evidence type="ECO:0000256" key="4">
    <source>
        <dbReference type="ARBA" id="ARBA00022833"/>
    </source>
</evidence>
<dbReference type="InterPro" id="IPR051013">
    <property type="entry name" value="MBL_superfamily_lactonases"/>
</dbReference>
<organism evidence="6">
    <name type="scientific">uncultured Acidobacteriota bacterium</name>
    <dbReference type="NCBI Taxonomy" id="171953"/>
    <lineage>
        <taxon>Bacteria</taxon>
        <taxon>Pseudomonadati</taxon>
        <taxon>Acidobacteriota</taxon>
        <taxon>environmental samples</taxon>
    </lineage>
</organism>
<name>Q7X301_9BACT</name>
<dbReference type="SMART" id="SM00849">
    <property type="entry name" value="Lactamase_B"/>
    <property type="match status" value="1"/>
</dbReference>